<evidence type="ECO:0000313" key="6">
    <source>
        <dbReference type="Proteomes" id="UP000323142"/>
    </source>
</evidence>
<name>A0A5B2V622_9HYPH</name>
<proteinExistence type="predicted"/>
<dbReference type="Pfam" id="PF00027">
    <property type="entry name" value="cNMP_binding"/>
    <property type="match status" value="1"/>
</dbReference>
<feature type="domain" description="HTH crp-type" evidence="4">
    <location>
        <begin position="123"/>
        <end position="197"/>
    </location>
</feature>
<dbReference type="SMART" id="SM00419">
    <property type="entry name" value="HTH_CRP"/>
    <property type="match status" value="1"/>
</dbReference>
<dbReference type="GO" id="GO:0006355">
    <property type="term" value="P:regulation of DNA-templated transcription"/>
    <property type="evidence" value="ECO:0007669"/>
    <property type="project" value="InterPro"/>
</dbReference>
<dbReference type="InterPro" id="IPR036388">
    <property type="entry name" value="WH-like_DNA-bd_sf"/>
</dbReference>
<dbReference type="SUPFAM" id="SSF46785">
    <property type="entry name" value="Winged helix' DNA-binding domain"/>
    <property type="match status" value="1"/>
</dbReference>
<dbReference type="PROSITE" id="PS51063">
    <property type="entry name" value="HTH_CRP_2"/>
    <property type="match status" value="1"/>
</dbReference>
<keyword evidence="6" id="KW-1185">Reference proteome</keyword>
<dbReference type="EMBL" id="VUOA01000048">
    <property type="protein sequence ID" value="KAA2234411.1"/>
    <property type="molecule type" value="Genomic_DNA"/>
</dbReference>
<dbReference type="InterPro" id="IPR012318">
    <property type="entry name" value="HTH_CRP"/>
</dbReference>
<organism evidence="5 6">
    <name type="scientific">Salinarimonas soli</name>
    <dbReference type="NCBI Taxonomy" id="1638099"/>
    <lineage>
        <taxon>Bacteria</taxon>
        <taxon>Pseudomonadati</taxon>
        <taxon>Pseudomonadota</taxon>
        <taxon>Alphaproteobacteria</taxon>
        <taxon>Hyphomicrobiales</taxon>
        <taxon>Salinarimonadaceae</taxon>
        <taxon>Salinarimonas</taxon>
    </lineage>
</organism>
<keyword evidence="2" id="KW-0238">DNA-binding</keyword>
<evidence type="ECO:0000313" key="5">
    <source>
        <dbReference type="EMBL" id="KAA2234411.1"/>
    </source>
</evidence>
<evidence type="ECO:0000259" key="4">
    <source>
        <dbReference type="PROSITE" id="PS51063"/>
    </source>
</evidence>
<reference evidence="5 6" key="2">
    <citation type="submission" date="2019-09" db="EMBL/GenBank/DDBJ databases">
        <authorList>
            <person name="Jin C."/>
        </authorList>
    </citation>
    <scope>NUCLEOTIDE SEQUENCE [LARGE SCALE GENOMIC DNA]</scope>
    <source>
        <strain evidence="5 6">BN140002</strain>
    </source>
</reference>
<dbReference type="InterPro" id="IPR036390">
    <property type="entry name" value="WH_DNA-bd_sf"/>
</dbReference>
<dbReference type="InterPro" id="IPR014710">
    <property type="entry name" value="RmlC-like_jellyroll"/>
</dbReference>
<dbReference type="InterPro" id="IPR018490">
    <property type="entry name" value="cNMP-bd_dom_sf"/>
</dbReference>
<keyword evidence="3" id="KW-0804">Transcription</keyword>
<dbReference type="AlphaFoldDB" id="A0A5B2V622"/>
<evidence type="ECO:0000256" key="2">
    <source>
        <dbReference type="ARBA" id="ARBA00023125"/>
    </source>
</evidence>
<evidence type="ECO:0000256" key="1">
    <source>
        <dbReference type="ARBA" id="ARBA00023015"/>
    </source>
</evidence>
<protein>
    <submittedName>
        <fullName evidence="5">Crp/Fnr family transcriptional regulator</fullName>
    </submittedName>
</protein>
<dbReference type="Gene3D" id="1.10.10.10">
    <property type="entry name" value="Winged helix-like DNA-binding domain superfamily/Winged helix DNA-binding domain"/>
    <property type="match status" value="1"/>
</dbReference>
<dbReference type="CDD" id="cd00038">
    <property type="entry name" value="CAP_ED"/>
    <property type="match status" value="1"/>
</dbReference>
<dbReference type="PRINTS" id="PR00034">
    <property type="entry name" value="HTHCRP"/>
</dbReference>
<dbReference type="Gene3D" id="2.60.120.10">
    <property type="entry name" value="Jelly Rolls"/>
    <property type="match status" value="1"/>
</dbReference>
<dbReference type="SUPFAM" id="SSF51206">
    <property type="entry name" value="cAMP-binding domain-like"/>
    <property type="match status" value="1"/>
</dbReference>
<dbReference type="OrthoDB" id="7584044at2"/>
<reference evidence="5 6" key="1">
    <citation type="submission" date="2019-09" db="EMBL/GenBank/DDBJ databases">
        <title>Salinarimonas rosea gen. nov., sp. nov., a new member of the a-2 subgroup of the Proteobacteria.</title>
        <authorList>
            <person name="Liu J."/>
        </authorList>
    </citation>
    <scope>NUCLEOTIDE SEQUENCE [LARGE SCALE GENOMIC DNA]</scope>
    <source>
        <strain evidence="5 6">BN140002</strain>
    </source>
</reference>
<sequence>MQALPVQTAELKADQDIVREGDHPTRCCVLLEGLACVYKLTAEGRRQIMAVQVPGDIPDLQSLHLNTLDNSVGTLTPCRLGFISHDAIRELCRAHPRIGGILWRETLVDAAIFREWMLNLGRREAYGRLAHLLCELVARLRAVGLVQDDTCDLPLTQAELGDILGLSTVHVNRTLQELRAAGLITLRGGSLTVDDWAGLAAAGEFDPAYLHLQPRRT</sequence>
<accession>A0A5B2V622</accession>
<dbReference type="InterPro" id="IPR000595">
    <property type="entry name" value="cNMP-bd_dom"/>
</dbReference>
<gene>
    <name evidence="5" type="ORF">F0L46_23895</name>
</gene>
<dbReference type="Pfam" id="PF13545">
    <property type="entry name" value="HTH_Crp_2"/>
    <property type="match status" value="1"/>
</dbReference>
<dbReference type="GO" id="GO:0003677">
    <property type="term" value="F:DNA binding"/>
    <property type="evidence" value="ECO:0007669"/>
    <property type="project" value="UniProtKB-KW"/>
</dbReference>
<evidence type="ECO:0000256" key="3">
    <source>
        <dbReference type="ARBA" id="ARBA00023163"/>
    </source>
</evidence>
<comment type="caution">
    <text evidence="5">The sequence shown here is derived from an EMBL/GenBank/DDBJ whole genome shotgun (WGS) entry which is preliminary data.</text>
</comment>
<dbReference type="Proteomes" id="UP000323142">
    <property type="component" value="Unassembled WGS sequence"/>
</dbReference>
<keyword evidence="1" id="KW-0805">Transcription regulation</keyword>